<accession>A0A645I5X4</accession>
<dbReference type="EMBL" id="VSSQ01107613">
    <property type="protein sequence ID" value="MPN46717.1"/>
    <property type="molecule type" value="Genomic_DNA"/>
</dbReference>
<evidence type="ECO:0000259" key="1">
    <source>
        <dbReference type="Pfam" id="PF07836"/>
    </source>
</evidence>
<dbReference type="SUPFAM" id="SSF89000">
    <property type="entry name" value="post-HMGL domain-like"/>
    <property type="match status" value="1"/>
</dbReference>
<feature type="domain" description="DmpG-like communication" evidence="1">
    <location>
        <begin position="29"/>
        <end position="91"/>
    </location>
</feature>
<dbReference type="Gene3D" id="1.10.8.60">
    <property type="match status" value="1"/>
</dbReference>
<organism evidence="2">
    <name type="scientific">bioreactor metagenome</name>
    <dbReference type="NCBI Taxonomy" id="1076179"/>
    <lineage>
        <taxon>unclassified sequences</taxon>
        <taxon>metagenomes</taxon>
        <taxon>ecological metagenomes</taxon>
    </lineage>
</organism>
<reference evidence="2" key="1">
    <citation type="submission" date="2019-08" db="EMBL/GenBank/DDBJ databases">
        <authorList>
            <person name="Kucharzyk K."/>
            <person name="Murdoch R.W."/>
            <person name="Higgins S."/>
            <person name="Loffler F."/>
        </authorList>
    </citation>
    <scope>NUCLEOTIDE SEQUENCE</scope>
</reference>
<proteinExistence type="predicted"/>
<dbReference type="AlphaFoldDB" id="A0A645I5X4"/>
<protein>
    <submittedName>
        <fullName evidence="2">4-hydroxy-2-oxovalerate aldolase 4</fullName>
        <ecNumber evidence="2">4.1.3.39</ecNumber>
    </submittedName>
</protein>
<dbReference type="InterPro" id="IPR012425">
    <property type="entry name" value="DmpG_comm"/>
</dbReference>
<name>A0A645I5X4_9ZZZZ</name>
<keyword evidence="2" id="KW-0456">Lyase</keyword>
<sequence length="97" mass="10504">MSGYETNIDLYKIMDAAEDILAPIIRKHPVVDKAALTIGYAGVYGSFALHAIRAARAYGVDERDILMECGRRKVVGGQEDIIIAAAVELAEKKKALA</sequence>
<comment type="caution">
    <text evidence="2">The sequence shown here is derived from an EMBL/GenBank/DDBJ whole genome shotgun (WGS) entry which is preliminary data.</text>
</comment>
<gene>
    <name evidence="2" type="primary">bphI_4</name>
    <name evidence="2" type="ORF">SDC9_194314</name>
</gene>
<dbReference type="EC" id="4.1.3.39" evidence="2"/>
<evidence type="ECO:0000313" key="2">
    <source>
        <dbReference type="EMBL" id="MPN46717.1"/>
    </source>
</evidence>
<dbReference type="Pfam" id="PF07836">
    <property type="entry name" value="DmpG_comm"/>
    <property type="match status" value="1"/>
</dbReference>
<dbReference type="GO" id="GO:0008701">
    <property type="term" value="F:4-hydroxy-2-oxovalerate aldolase activity"/>
    <property type="evidence" value="ECO:0007669"/>
    <property type="project" value="UniProtKB-EC"/>
</dbReference>